<protein>
    <submittedName>
        <fullName evidence="1">Uncharacterized protein</fullName>
    </submittedName>
</protein>
<proteinExistence type="predicted"/>
<comment type="caution">
    <text evidence="1">The sequence shown here is derived from an EMBL/GenBank/DDBJ whole genome shotgun (WGS) entry which is preliminary data.</text>
</comment>
<gene>
    <name evidence="1" type="ORF">C7391_0943</name>
</gene>
<keyword evidence="2" id="KW-1185">Reference proteome</keyword>
<dbReference type="AlphaFoldDB" id="A0A484F5Y6"/>
<dbReference type="Proteomes" id="UP000294855">
    <property type="component" value="Unassembled WGS sequence"/>
</dbReference>
<evidence type="ECO:0000313" key="2">
    <source>
        <dbReference type="Proteomes" id="UP000294855"/>
    </source>
</evidence>
<dbReference type="PROSITE" id="PS51257">
    <property type="entry name" value="PROKAR_LIPOPROTEIN"/>
    <property type="match status" value="1"/>
</dbReference>
<dbReference type="EMBL" id="SNYS01000008">
    <property type="protein sequence ID" value="TDQ68750.1"/>
    <property type="molecule type" value="Genomic_DNA"/>
</dbReference>
<evidence type="ECO:0000313" key="1">
    <source>
        <dbReference type="EMBL" id="TDQ68750.1"/>
    </source>
</evidence>
<name>A0A484F5Y6_9EURY</name>
<accession>A0A484F5Y6</accession>
<sequence>MNKSILFRVIFLTAVISMIFAAGCINKTLPLPDANGIDYDSDDLSNLAQYNLADVNSVVLYTEGNVLNAIPSITFHKKNHVADIQNISVTIVESDVKVLIPVLEMKKGTESMPAEDFSVVIGTKSQFEEGKDYRIIINGEDDKDEIPVFKFLNGILVQYKPAVIENLRIKEVSGSIVVVSTLTSNESGTAVVDQANITSVFHKDEKAFDLYVPLQITEEESSETFRETEEIIIAETKDLKDGKYEIHMNGNVYSFKIRNNQLVDS</sequence>
<dbReference type="RefSeq" id="WP_133517400.1">
    <property type="nucleotide sequence ID" value="NZ_JAHDUW010000003.1"/>
</dbReference>
<organism evidence="1 2">
    <name type="scientific">Methanimicrococcus blatticola</name>
    <dbReference type="NCBI Taxonomy" id="91560"/>
    <lineage>
        <taxon>Archaea</taxon>
        <taxon>Methanobacteriati</taxon>
        <taxon>Methanobacteriota</taxon>
        <taxon>Stenosarchaea group</taxon>
        <taxon>Methanomicrobia</taxon>
        <taxon>Methanosarcinales</taxon>
        <taxon>Methanosarcinaceae</taxon>
        <taxon>Methanimicrococcus</taxon>
    </lineage>
</organism>
<reference evidence="1 2" key="1">
    <citation type="submission" date="2019-03" db="EMBL/GenBank/DDBJ databases">
        <title>Genomic Encyclopedia of Type Strains, Phase IV (KMG-IV): sequencing the most valuable type-strain genomes for metagenomic binning, comparative biology and taxonomic classification.</title>
        <authorList>
            <person name="Goeker M."/>
        </authorList>
    </citation>
    <scope>NUCLEOTIDE SEQUENCE [LARGE SCALE GENOMIC DNA]</scope>
    <source>
        <strain evidence="1 2">DSM 13328</strain>
    </source>
</reference>